<keyword evidence="1" id="KW-0949">S-adenosyl-L-methionine</keyword>
<keyword evidence="3" id="KW-1185">Reference proteome</keyword>
<comment type="subcellular location">
    <subcellularLocation>
        <location evidence="1">Cytoplasm</location>
    </subcellularLocation>
</comment>
<dbReference type="STRING" id="1121409.SAMN02745124_02536"/>
<organism evidence="2 3">
    <name type="scientific">Desulfofustis glycolicus DSM 9705</name>
    <dbReference type="NCBI Taxonomy" id="1121409"/>
    <lineage>
        <taxon>Bacteria</taxon>
        <taxon>Pseudomonadati</taxon>
        <taxon>Thermodesulfobacteriota</taxon>
        <taxon>Desulfobulbia</taxon>
        <taxon>Desulfobulbales</taxon>
        <taxon>Desulfocapsaceae</taxon>
        <taxon>Desulfofustis</taxon>
    </lineage>
</organism>
<dbReference type="PANTHER" id="PTHR36112">
    <property type="entry name" value="RIBOSOMAL RNA SMALL SUBUNIT METHYLTRANSFERASE J"/>
    <property type="match status" value="1"/>
</dbReference>
<evidence type="ECO:0000313" key="2">
    <source>
        <dbReference type="EMBL" id="SHH91334.1"/>
    </source>
</evidence>
<dbReference type="AlphaFoldDB" id="A0A1M5WW19"/>
<reference evidence="2 3" key="1">
    <citation type="submission" date="2016-11" db="EMBL/GenBank/DDBJ databases">
        <authorList>
            <person name="Jaros S."/>
            <person name="Januszkiewicz K."/>
            <person name="Wedrychowicz H."/>
        </authorList>
    </citation>
    <scope>NUCLEOTIDE SEQUENCE [LARGE SCALE GENOMIC DNA]</scope>
    <source>
        <strain evidence="2 3">DSM 9705</strain>
    </source>
</reference>
<dbReference type="RefSeq" id="WP_073376570.1">
    <property type="nucleotide sequence ID" value="NZ_FQXS01000015.1"/>
</dbReference>
<dbReference type="OrthoDB" id="3191794at2"/>
<dbReference type="EMBL" id="FQXS01000015">
    <property type="protein sequence ID" value="SHH91334.1"/>
    <property type="molecule type" value="Genomic_DNA"/>
</dbReference>
<comment type="similarity">
    <text evidence="1">Belongs to the methyltransferase superfamily. RsmJ family.</text>
</comment>
<evidence type="ECO:0000256" key="1">
    <source>
        <dbReference type="HAMAP-Rule" id="MF_01523"/>
    </source>
</evidence>
<dbReference type="Pfam" id="PF04445">
    <property type="entry name" value="SAM_MT"/>
    <property type="match status" value="1"/>
</dbReference>
<dbReference type="HAMAP" id="MF_01523">
    <property type="entry name" value="16SrRNA_methyltr_J"/>
    <property type="match status" value="1"/>
</dbReference>
<feature type="binding site" evidence="1">
    <location>
        <position position="182"/>
    </location>
    <ligand>
        <name>S-adenosyl-L-methionine</name>
        <dbReference type="ChEBI" id="CHEBI:59789"/>
    </ligand>
</feature>
<dbReference type="SUPFAM" id="SSF53335">
    <property type="entry name" value="S-adenosyl-L-methionine-dependent methyltransferases"/>
    <property type="match status" value="1"/>
</dbReference>
<dbReference type="CDD" id="cd02440">
    <property type="entry name" value="AdoMet_MTases"/>
    <property type="match status" value="1"/>
</dbReference>
<comment type="caution">
    <text evidence="1">Lacks conserved residue(s) required for the propagation of feature annotation.</text>
</comment>
<dbReference type="InterPro" id="IPR007536">
    <property type="entry name" value="16SrRNA_methylTrfase_J"/>
</dbReference>
<sequence length="261" mass="28325">MDIKQRITIRAVSDRAADLACAEQLADTLGLPLRVAEDDTSGLFLAYHNDRLQLHDNSLPAAAHPLSVDFLAGPSYYRFLSDRRISQPLAKAVGIKQGVRPEVCDVTAGFGEDGFVLACLGCRVVLVERSPIIWALLDNGLRRAAAHPLIGPLVAERISLHLAESTRFLDTAGRSFATIYLDPMYPATRKSALNKQKMRLLRAIVGDDSDSPALLAAAKKADPARIAVKRPLRAPPLSSAPASFSINGKSSRFDVYLPPYL</sequence>
<dbReference type="EC" id="2.1.1.242" evidence="1"/>
<keyword evidence="1 2" id="KW-0808">Transferase</keyword>
<protein>
    <recommendedName>
        <fullName evidence="1">Ribosomal RNA small subunit methyltransferase J</fullName>
        <ecNumber evidence="1">2.1.1.242</ecNumber>
    </recommendedName>
    <alternativeName>
        <fullName evidence="1">16S rRNA m2G1516 methyltransferase</fullName>
    </alternativeName>
    <alternativeName>
        <fullName evidence="1">rRNA (guanine-N(2)-)-methyltransferase</fullName>
    </alternativeName>
</protein>
<comment type="function">
    <text evidence="1">Specifically methylates the guanosine in position 1516 of 16S rRNA.</text>
</comment>
<accession>A0A1M5WW19</accession>
<feature type="binding site" evidence="1">
    <location>
        <begin position="128"/>
        <end position="129"/>
    </location>
    <ligand>
        <name>S-adenosyl-L-methionine</name>
        <dbReference type="ChEBI" id="CHEBI:59789"/>
    </ligand>
</feature>
<dbReference type="PANTHER" id="PTHR36112:SF1">
    <property type="entry name" value="RIBOSOMAL RNA SMALL SUBUNIT METHYLTRANSFERASE J"/>
    <property type="match status" value="1"/>
</dbReference>
<keyword evidence="1 2" id="KW-0489">Methyltransferase</keyword>
<dbReference type="GO" id="GO:0008990">
    <property type="term" value="F:rRNA (guanine-N2-)-methyltransferase activity"/>
    <property type="evidence" value="ECO:0007669"/>
    <property type="project" value="UniProtKB-UniRule"/>
</dbReference>
<evidence type="ECO:0000313" key="3">
    <source>
        <dbReference type="Proteomes" id="UP000184139"/>
    </source>
</evidence>
<name>A0A1M5WW19_9BACT</name>
<keyword evidence="1" id="KW-0698">rRNA processing</keyword>
<dbReference type="Proteomes" id="UP000184139">
    <property type="component" value="Unassembled WGS sequence"/>
</dbReference>
<dbReference type="Gene3D" id="3.40.50.150">
    <property type="entry name" value="Vaccinia Virus protein VP39"/>
    <property type="match status" value="1"/>
</dbReference>
<dbReference type="GO" id="GO:0005737">
    <property type="term" value="C:cytoplasm"/>
    <property type="evidence" value="ECO:0007669"/>
    <property type="project" value="UniProtKB-SubCell"/>
</dbReference>
<keyword evidence="1" id="KW-0963">Cytoplasm</keyword>
<dbReference type="InterPro" id="IPR029063">
    <property type="entry name" value="SAM-dependent_MTases_sf"/>
</dbReference>
<comment type="catalytic activity">
    <reaction evidence="1">
        <text>guanosine(1516) in 16S rRNA + S-adenosyl-L-methionine = N(2)-methylguanosine(1516) in 16S rRNA + S-adenosyl-L-homocysteine + H(+)</text>
        <dbReference type="Rhea" id="RHEA:43220"/>
        <dbReference type="Rhea" id="RHEA-COMP:10412"/>
        <dbReference type="Rhea" id="RHEA-COMP:10413"/>
        <dbReference type="ChEBI" id="CHEBI:15378"/>
        <dbReference type="ChEBI" id="CHEBI:57856"/>
        <dbReference type="ChEBI" id="CHEBI:59789"/>
        <dbReference type="ChEBI" id="CHEBI:74269"/>
        <dbReference type="ChEBI" id="CHEBI:74481"/>
        <dbReference type="EC" id="2.1.1.242"/>
    </reaction>
</comment>
<gene>
    <name evidence="1" type="primary">rsmJ</name>
    <name evidence="2" type="ORF">SAMN02745124_02536</name>
</gene>
<proteinExistence type="inferred from homology"/>